<dbReference type="Pfam" id="PF09327">
    <property type="entry name" value="Phage_Tail_Tip"/>
    <property type="match status" value="1"/>
</dbReference>
<dbReference type="AlphaFoldDB" id="A0ABD7Q799"/>
<dbReference type="Pfam" id="PF24801">
    <property type="entry name" value="FNIII-A_GpJ"/>
    <property type="match status" value="1"/>
</dbReference>
<dbReference type="PROSITE" id="PS50853">
    <property type="entry name" value="FN3"/>
    <property type="match status" value="1"/>
</dbReference>
<dbReference type="InterPro" id="IPR036116">
    <property type="entry name" value="FN3_sf"/>
</dbReference>
<evidence type="ECO:0000259" key="2">
    <source>
        <dbReference type="PROSITE" id="PS50853"/>
    </source>
</evidence>
<dbReference type="InterPro" id="IPR055385">
    <property type="entry name" value="GpJ_HDII-ins2"/>
</dbReference>
<dbReference type="PANTHER" id="PTHR36251">
    <property type="entry name" value="FELS-1 PROPHAGE HOST SPECIFICITY PROTEIN-RELATED"/>
    <property type="match status" value="1"/>
</dbReference>
<evidence type="ECO:0000313" key="4">
    <source>
        <dbReference type="Proteomes" id="UP000291600"/>
    </source>
</evidence>
<gene>
    <name evidence="3" type="ORF">EYY96_09565</name>
</gene>
<evidence type="ECO:0000256" key="1">
    <source>
        <dbReference type="SAM" id="MobiDB-lite"/>
    </source>
</evidence>
<dbReference type="EMBL" id="SITJ01000066">
    <property type="protein sequence ID" value="TBL67805.1"/>
    <property type="molecule type" value="Genomic_DNA"/>
</dbReference>
<dbReference type="PANTHER" id="PTHR36251:SF2">
    <property type="entry name" value="GIFSY-2 PROPHAGE HOST SPECIFICITY PROTEIN J, PHAGE LAMBDA"/>
    <property type="match status" value="1"/>
</dbReference>
<dbReference type="RefSeq" id="WP_130970822.1">
    <property type="nucleotide sequence ID" value="NZ_SITJ01000066.1"/>
</dbReference>
<feature type="region of interest" description="Disordered" evidence="1">
    <location>
        <begin position="1"/>
        <end position="22"/>
    </location>
</feature>
<sequence>MINEIKGHKGGGGSGHTPVESPDSIQSMAIAKILLALGEGEWAGGLDGTNIFLDGTPLTNEDGSSNFDGVSWEFRPGTQSQEYIKGVPAVENEITIGTELKSSAPWVRAVNNTQLSAVRLRFGWPALQQQKDNGDVNGYKIEYAIDVATDGGAYREVLKSAVDGKTTTLYERSHRIDLPTATTGWQLRVRRLTANANSGRIADTMNVEAYTEVIDAKLRYPNTALLYVEFNAKQFQNIPKVTCRPKMMIVRVPDNYDPVTRQYSGVWTGGFKWAWTDNPAWVFYDILISDRYGLGQRIDSTQVDESELYRIAQYCDQLVPDGRGGGGMEPRFKCDVYIQSREDAWTVLTDFAAIFRGMTCYGQNQIVTLADMPRDLDYTYTRASVINGKFAYSASSERTRYTTAMVGWSDPANHYADAVESVFENALVRRYGVNQTEITAIGCTRQSEANRRGRWALLSNSQDRTVEFSVGLDGLIPFPGHIIGVADQMLSGRVMGGRISSVEGRNVRLDREPDIKSGDRLIVNLPSGISQARTVQSVNGRLVTVTTSYSETPQAESVWAVDADELAVQLYRVVSVADNNDNTYTIVGAYHDPDKYARIDTGARIDERPISVIPPGVQVAPENVLITSYSSINQGIAVTTLRATWNAVKNAIAYEAEWRKDNGNWVSVPRTSALGFEVPNIYAGRYLVRVRAINASDISSLWATSLETQLNGKEGKPPLPIGFKAEPLVFGIQLSWNFPEGAEDTLKTEIQYNTAQTEEGVMLLSDIPYPQRSYQQMGLKAGQSFFYRARLVDKTGNQGDWTEWVLGESSTDVDWIADEVKKGIEESETFKEIDKNLVDSNAQLQSAADAAIQNALANDADVRRWMVQNGDRKAEIIETQQLVADETEARATAVAQLKTQTEKTSSDLTEFRETVAKDNEATAQKITQLNSKTDTTNSNITALEKTVADSDKALSEKITGLTSTVGENTAAIQVRGQTIFDQNGVGSAVYSIGTGITYKDKYYAAGLSVGAEVNAAGAVSTRILASADQFAVLNPATNGYTLPFFVQGSQTFIVSALIQDASITNAKIGSYIQSDNYVAGKAGWRIDKNGNGEFSGVTVRGTIYASDGVFTGTINGNDGYFKGTIYAEKIVGDVTAAGIIPEVKFTQSGLISIESQIIYAGGMNYPTYVSIPAAQVIVDGASSTNTVFSIRARILINGITKFDVTKDMSKNDAWSFSAGLLCAAGAKEIVAKVIISSSHGLNGGKSVTLAETSAFAFKANATQFHS</sequence>
<reference evidence="3 4" key="1">
    <citation type="submission" date="2019-02" db="EMBL/GenBank/DDBJ databases">
        <title>Comparative genomic analysis of the Hafnia genus genomes.</title>
        <authorList>
            <person name="Zhiqiu Y."/>
            <person name="Chao Y."/>
            <person name="Yuhui D."/>
            <person name="Di H."/>
            <person name="Bin L."/>
        </authorList>
    </citation>
    <scope>NUCLEOTIDE SEQUENCE [LARGE SCALE GENOMIC DNA]</scope>
    <source>
        <strain evidence="3 4">PCM_1210</strain>
    </source>
</reference>
<proteinExistence type="predicted"/>
<comment type="caution">
    <text evidence="3">The sequence shown here is derived from an EMBL/GenBank/DDBJ whole genome shotgun (WGS) entry which is preliminary data.</text>
</comment>
<dbReference type="SUPFAM" id="SSF49265">
    <property type="entry name" value="Fibronectin type III"/>
    <property type="match status" value="1"/>
</dbReference>
<dbReference type="InterPro" id="IPR053171">
    <property type="entry name" value="Viral_Tip_Attach_Protein"/>
</dbReference>
<accession>A0ABD7Q799</accession>
<dbReference type="Gene3D" id="2.60.40.10">
    <property type="entry name" value="Immunoglobulins"/>
    <property type="match status" value="1"/>
</dbReference>
<protein>
    <submittedName>
        <fullName evidence="3">DUF1983 domain-containing protein</fullName>
    </submittedName>
</protein>
<dbReference type="Proteomes" id="UP000291600">
    <property type="component" value="Unassembled WGS sequence"/>
</dbReference>
<dbReference type="CDD" id="cd00063">
    <property type="entry name" value="FN3"/>
    <property type="match status" value="1"/>
</dbReference>
<dbReference type="InterPro" id="IPR003961">
    <property type="entry name" value="FN3_dom"/>
</dbReference>
<dbReference type="InterPro" id="IPR013783">
    <property type="entry name" value="Ig-like_fold"/>
</dbReference>
<organism evidence="3 4">
    <name type="scientific">Hafnia alvei</name>
    <dbReference type="NCBI Taxonomy" id="569"/>
    <lineage>
        <taxon>Bacteria</taxon>
        <taxon>Pseudomonadati</taxon>
        <taxon>Pseudomonadota</taxon>
        <taxon>Gammaproteobacteria</taxon>
        <taxon>Enterobacterales</taxon>
        <taxon>Hafniaceae</taxon>
        <taxon>Hafnia</taxon>
    </lineage>
</organism>
<feature type="domain" description="Fibronectin type-III" evidence="2">
    <location>
        <begin position="717"/>
        <end position="814"/>
    </location>
</feature>
<evidence type="ECO:0000313" key="3">
    <source>
        <dbReference type="EMBL" id="TBL67805.1"/>
    </source>
</evidence>
<name>A0ABD7Q799_HAFAL</name>
<dbReference type="InterPro" id="IPR015406">
    <property type="entry name" value="GpJ_CSF"/>
</dbReference>